<gene>
    <name evidence="3" type="ORF">BpHYR1_031496</name>
</gene>
<dbReference type="InterPro" id="IPR000195">
    <property type="entry name" value="Rab-GAP-TBC_dom"/>
</dbReference>
<evidence type="ECO:0000313" key="4">
    <source>
        <dbReference type="Proteomes" id="UP000276133"/>
    </source>
</evidence>
<accession>A0A3M7T298</accession>
<organism evidence="3 4">
    <name type="scientific">Brachionus plicatilis</name>
    <name type="common">Marine rotifer</name>
    <name type="synonym">Brachionus muelleri</name>
    <dbReference type="NCBI Taxonomy" id="10195"/>
    <lineage>
        <taxon>Eukaryota</taxon>
        <taxon>Metazoa</taxon>
        <taxon>Spiralia</taxon>
        <taxon>Gnathifera</taxon>
        <taxon>Rotifera</taxon>
        <taxon>Eurotatoria</taxon>
        <taxon>Monogononta</taxon>
        <taxon>Pseudotrocha</taxon>
        <taxon>Ploima</taxon>
        <taxon>Brachionidae</taxon>
        <taxon>Brachionus</taxon>
    </lineage>
</organism>
<evidence type="ECO:0000256" key="1">
    <source>
        <dbReference type="ARBA" id="ARBA00022468"/>
    </source>
</evidence>
<keyword evidence="1" id="KW-0343">GTPase activation</keyword>
<dbReference type="SUPFAM" id="SSF47923">
    <property type="entry name" value="Ypt/Rab-GAP domain of gyp1p"/>
    <property type="match status" value="2"/>
</dbReference>
<proteinExistence type="predicted"/>
<dbReference type="EMBL" id="REGN01000430">
    <property type="protein sequence ID" value="RNA41958.1"/>
    <property type="molecule type" value="Genomic_DNA"/>
</dbReference>
<reference evidence="3 4" key="1">
    <citation type="journal article" date="2018" name="Sci. Rep.">
        <title>Genomic signatures of local adaptation to the degree of environmental predictability in rotifers.</title>
        <authorList>
            <person name="Franch-Gras L."/>
            <person name="Hahn C."/>
            <person name="Garcia-Roger E.M."/>
            <person name="Carmona M.J."/>
            <person name="Serra M."/>
            <person name="Gomez A."/>
        </authorList>
    </citation>
    <scope>NUCLEOTIDE SEQUENCE [LARGE SCALE GENOMIC DNA]</scope>
    <source>
        <strain evidence="3">HYR1</strain>
    </source>
</reference>
<comment type="caution">
    <text evidence="3">The sequence shown here is derived from an EMBL/GenBank/DDBJ whole genome shotgun (WGS) entry which is preliminary data.</text>
</comment>
<dbReference type="PANTHER" id="PTHR22957">
    <property type="entry name" value="TBC1 DOMAIN FAMILY MEMBER GTPASE-ACTIVATING PROTEIN"/>
    <property type="match status" value="1"/>
</dbReference>
<dbReference type="OrthoDB" id="10264062at2759"/>
<dbReference type="GO" id="GO:0005096">
    <property type="term" value="F:GTPase activator activity"/>
    <property type="evidence" value="ECO:0007669"/>
    <property type="project" value="UniProtKB-KW"/>
</dbReference>
<dbReference type="STRING" id="10195.A0A3M7T298"/>
<dbReference type="Pfam" id="PF00566">
    <property type="entry name" value="RabGAP-TBC"/>
    <property type="match status" value="1"/>
</dbReference>
<evidence type="ECO:0000313" key="3">
    <source>
        <dbReference type="EMBL" id="RNA41958.1"/>
    </source>
</evidence>
<dbReference type="PANTHER" id="PTHR22957:SF466">
    <property type="entry name" value="SI:DKEY-238D18.4"/>
    <property type="match status" value="1"/>
</dbReference>
<sequence length="432" mass="51921">MKPIDSQKFLQYFDQDFRLVKEHEFRKALFYDGINENYRQIVWRFLFHFYSFKSTKRERFIKRNEKLVQYELLKERWSKIYQNILNLKVKEEEYDTIASPMVDFTCPIDLNNDYYDNSSRSVENLFEEKQDIDLGYLKIQSLLNVSRRRINNTKLMNDIKQIDKDLERTTYLIEIEEKDLADKTKIKNSLRNILITFSAFNQSSSDEMSNNGCFDLGYTQGMNEIASVFLSVFDQESIAYWCFSNYMLKDSYSKSMLTLNTTQITDNHSLKINAAHYFSDSGMSKKISHLKYLFGIIDPEYYQKLASIDLDHFNFCHEWLILNFKRCFYSTNEYQKCFEVLSSRYIEFYNATLKNINVKNLYNFDLFICISLMFQLRNQVLNEIENEMCFFEIFSQFNKSHYFEKNFKKVVQNAQEIFDKYCIISHSVNLNN</sequence>
<dbReference type="Proteomes" id="UP000276133">
    <property type="component" value="Unassembled WGS sequence"/>
</dbReference>
<name>A0A3M7T298_BRAPC</name>
<keyword evidence="4" id="KW-1185">Reference proteome</keyword>
<dbReference type="SMART" id="SM00164">
    <property type="entry name" value="TBC"/>
    <property type="match status" value="1"/>
</dbReference>
<dbReference type="Gene3D" id="1.10.8.270">
    <property type="entry name" value="putative rabgap domain of human tbc1 domain family member 14 like domains"/>
    <property type="match status" value="1"/>
</dbReference>
<evidence type="ECO:0000259" key="2">
    <source>
        <dbReference type="PROSITE" id="PS50086"/>
    </source>
</evidence>
<dbReference type="AlphaFoldDB" id="A0A3M7T298"/>
<protein>
    <submittedName>
        <fullName evidence="3">TBC1 domain family member 15-like</fullName>
    </submittedName>
</protein>
<dbReference type="InterPro" id="IPR035969">
    <property type="entry name" value="Rab-GAP_TBC_sf"/>
</dbReference>
<dbReference type="Gene3D" id="1.10.472.80">
    <property type="entry name" value="Ypt/Rab-GAP domain of gyp1p, domain 3"/>
    <property type="match status" value="1"/>
</dbReference>
<feature type="domain" description="Rab-GAP TBC" evidence="2">
    <location>
        <begin position="33"/>
        <end position="345"/>
    </location>
</feature>
<dbReference type="PROSITE" id="PS50086">
    <property type="entry name" value="TBC_RABGAP"/>
    <property type="match status" value="1"/>
</dbReference>